<dbReference type="Proteomes" id="UP001497382">
    <property type="component" value="Unassembled WGS sequence"/>
</dbReference>
<comment type="cofactor">
    <cofactor evidence="1">
        <name>Mg(2+)</name>
        <dbReference type="ChEBI" id="CHEBI:18420"/>
    </cofactor>
</comment>
<dbReference type="PANTHER" id="PTHR24346:SF102">
    <property type="entry name" value="TESTIS-SPECIFIC SERINE_THREONINE-PROTEIN KINASE 1"/>
    <property type="match status" value="1"/>
</dbReference>
<dbReference type="GO" id="GO:0005524">
    <property type="term" value="F:ATP binding"/>
    <property type="evidence" value="ECO:0007669"/>
    <property type="project" value="UniProtKB-KW"/>
</dbReference>
<evidence type="ECO:0000256" key="1">
    <source>
        <dbReference type="ARBA" id="ARBA00001946"/>
    </source>
</evidence>
<keyword evidence="8" id="KW-0460">Magnesium</keyword>
<proteinExistence type="predicted"/>
<evidence type="ECO:0000256" key="2">
    <source>
        <dbReference type="ARBA" id="ARBA00022473"/>
    </source>
</evidence>
<keyword evidence="9" id="KW-0832">Ubl conjugation</keyword>
<evidence type="ECO:0000256" key="4">
    <source>
        <dbReference type="ARBA" id="ARBA00022723"/>
    </source>
</evidence>
<evidence type="ECO:0000256" key="10">
    <source>
        <dbReference type="ARBA" id="ARBA00022871"/>
    </source>
</evidence>
<dbReference type="GO" id="GO:0007283">
    <property type="term" value="P:spermatogenesis"/>
    <property type="evidence" value="ECO:0007669"/>
    <property type="project" value="UniProtKB-KW"/>
</dbReference>
<reference evidence="12 13" key="1">
    <citation type="submission" date="2024-04" db="EMBL/GenBank/DDBJ databases">
        <authorList>
            <person name="Rising A."/>
            <person name="Reimegard J."/>
            <person name="Sonavane S."/>
            <person name="Akerstrom W."/>
            <person name="Nylinder S."/>
            <person name="Hedman E."/>
            <person name="Kallberg Y."/>
        </authorList>
    </citation>
    <scope>NUCLEOTIDE SEQUENCE [LARGE SCALE GENOMIC DNA]</scope>
</reference>
<dbReference type="GO" id="GO:0000287">
    <property type="term" value="F:magnesium ion binding"/>
    <property type="evidence" value="ECO:0007669"/>
    <property type="project" value="UniProtKB-ARBA"/>
</dbReference>
<accession>A0AAV1ZD24</accession>
<evidence type="ECO:0000259" key="11">
    <source>
        <dbReference type="PROSITE" id="PS50011"/>
    </source>
</evidence>
<dbReference type="PANTHER" id="PTHR24346">
    <property type="entry name" value="MAP/MICROTUBULE AFFINITY-REGULATING KINASE"/>
    <property type="match status" value="1"/>
</dbReference>
<dbReference type="Gene3D" id="1.10.510.10">
    <property type="entry name" value="Transferase(Phosphotransferase) domain 1"/>
    <property type="match status" value="1"/>
</dbReference>
<evidence type="ECO:0000256" key="8">
    <source>
        <dbReference type="ARBA" id="ARBA00022842"/>
    </source>
</evidence>
<dbReference type="AlphaFoldDB" id="A0AAV1ZD24"/>
<dbReference type="Pfam" id="PF00069">
    <property type="entry name" value="Pkinase"/>
    <property type="match status" value="1"/>
</dbReference>
<dbReference type="GO" id="GO:0030154">
    <property type="term" value="P:cell differentiation"/>
    <property type="evidence" value="ECO:0007669"/>
    <property type="project" value="UniProtKB-KW"/>
</dbReference>
<dbReference type="GO" id="GO:0000226">
    <property type="term" value="P:microtubule cytoskeleton organization"/>
    <property type="evidence" value="ECO:0007669"/>
    <property type="project" value="TreeGrafter"/>
</dbReference>
<evidence type="ECO:0000256" key="3">
    <source>
        <dbReference type="ARBA" id="ARBA00022553"/>
    </source>
</evidence>
<keyword evidence="5" id="KW-0547">Nucleotide-binding</keyword>
<dbReference type="GO" id="GO:0005737">
    <property type="term" value="C:cytoplasm"/>
    <property type="evidence" value="ECO:0007669"/>
    <property type="project" value="TreeGrafter"/>
</dbReference>
<dbReference type="FunFam" id="1.10.510.10:FF:000571">
    <property type="entry name" value="Maternal embryonic leucine zipper kinase"/>
    <property type="match status" value="1"/>
</dbReference>
<gene>
    <name evidence="12" type="ORF">LARSCL_LOCUS4845</name>
</gene>
<evidence type="ECO:0000256" key="9">
    <source>
        <dbReference type="ARBA" id="ARBA00022843"/>
    </source>
</evidence>
<protein>
    <recommendedName>
        <fullName evidence="11">Protein kinase domain-containing protein</fullName>
    </recommendedName>
</protein>
<keyword evidence="3" id="KW-0597">Phosphoprotein</keyword>
<dbReference type="PROSITE" id="PS00108">
    <property type="entry name" value="PROTEIN_KINASE_ST"/>
    <property type="match status" value="1"/>
</dbReference>
<comment type="caution">
    <text evidence="12">The sequence shown here is derived from an EMBL/GenBank/DDBJ whole genome shotgun (WGS) entry which is preliminary data.</text>
</comment>
<evidence type="ECO:0000313" key="13">
    <source>
        <dbReference type="Proteomes" id="UP001497382"/>
    </source>
</evidence>
<dbReference type="GO" id="GO:0035556">
    <property type="term" value="P:intracellular signal transduction"/>
    <property type="evidence" value="ECO:0007669"/>
    <property type="project" value="TreeGrafter"/>
</dbReference>
<evidence type="ECO:0000313" key="12">
    <source>
        <dbReference type="EMBL" id="CAL1269622.1"/>
    </source>
</evidence>
<dbReference type="SUPFAM" id="SSF56112">
    <property type="entry name" value="Protein kinase-like (PK-like)"/>
    <property type="match status" value="1"/>
</dbReference>
<evidence type="ECO:0000256" key="6">
    <source>
        <dbReference type="ARBA" id="ARBA00022782"/>
    </source>
</evidence>
<keyword evidence="6" id="KW-0221">Differentiation</keyword>
<evidence type="ECO:0000256" key="7">
    <source>
        <dbReference type="ARBA" id="ARBA00022840"/>
    </source>
</evidence>
<feature type="domain" description="Protein kinase" evidence="11">
    <location>
        <begin position="1"/>
        <end position="201"/>
    </location>
</feature>
<dbReference type="GO" id="GO:0050321">
    <property type="term" value="F:tau-protein kinase activity"/>
    <property type="evidence" value="ECO:0007669"/>
    <property type="project" value="TreeGrafter"/>
</dbReference>
<organism evidence="12 13">
    <name type="scientific">Larinioides sclopetarius</name>
    <dbReference type="NCBI Taxonomy" id="280406"/>
    <lineage>
        <taxon>Eukaryota</taxon>
        <taxon>Metazoa</taxon>
        <taxon>Ecdysozoa</taxon>
        <taxon>Arthropoda</taxon>
        <taxon>Chelicerata</taxon>
        <taxon>Arachnida</taxon>
        <taxon>Araneae</taxon>
        <taxon>Araneomorphae</taxon>
        <taxon>Entelegynae</taxon>
        <taxon>Araneoidea</taxon>
        <taxon>Araneidae</taxon>
        <taxon>Larinioides</taxon>
    </lineage>
</organism>
<dbReference type="PROSITE" id="PS50011">
    <property type="entry name" value="PROTEIN_KINASE_DOM"/>
    <property type="match status" value="1"/>
</dbReference>
<sequence length="201" mass="23683">MPADLAEKFLTREIEILRKVQHQNIVHVYRIFDYPRRVYIFMEFIERGNLYDFLKERLRLSESEARYFFRQVVSAVKYLHYLDIAHRDIKCENIMLTNKAEIKLIDFGFCKRIVRNCSGRFDELSCTFCGSTAYAAPEVLQGIPYDPFLFDIWSLGCVLYVMVTGMMPFDDLNVTKMVENQLNKVISYPSYSQLSQSFLVS</sequence>
<dbReference type="EMBL" id="CAXIEN010000042">
    <property type="protein sequence ID" value="CAL1269622.1"/>
    <property type="molecule type" value="Genomic_DNA"/>
</dbReference>
<keyword evidence="10" id="KW-0744">Spermatogenesis</keyword>
<keyword evidence="2" id="KW-0217">Developmental protein</keyword>
<evidence type="ECO:0000256" key="5">
    <source>
        <dbReference type="ARBA" id="ARBA00022741"/>
    </source>
</evidence>
<dbReference type="InterPro" id="IPR008271">
    <property type="entry name" value="Ser/Thr_kinase_AS"/>
</dbReference>
<name>A0AAV1ZD24_9ARAC</name>
<dbReference type="InterPro" id="IPR000719">
    <property type="entry name" value="Prot_kinase_dom"/>
</dbReference>
<keyword evidence="4" id="KW-0479">Metal-binding</keyword>
<dbReference type="InterPro" id="IPR011009">
    <property type="entry name" value="Kinase-like_dom_sf"/>
</dbReference>
<keyword evidence="13" id="KW-1185">Reference proteome</keyword>
<keyword evidence="7" id="KW-0067">ATP-binding</keyword>
<dbReference type="SMART" id="SM00220">
    <property type="entry name" value="S_TKc"/>
    <property type="match status" value="1"/>
</dbReference>